<dbReference type="PANTHER" id="PTHR11254">
    <property type="entry name" value="HECT DOMAIN UBIQUITIN-PROTEIN LIGASE"/>
    <property type="match status" value="1"/>
</dbReference>
<dbReference type="Pfam" id="PF12770">
    <property type="entry name" value="CHAT"/>
    <property type="match status" value="1"/>
</dbReference>
<dbReference type="Pfam" id="PF00632">
    <property type="entry name" value="HECT"/>
    <property type="match status" value="1"/>
</dbReference>
<keyword evidence="4" id="KW-0808">Transferase</keyword>
<dbReference type="InterPro" id="IPR035983">
    <property type="entry name" value="Hect_E3_ubiquitin_ligase"/>
</dbReference>
<reference evidence="8 9" key="1">
    <citation type="submission" date="2018-08" db="EMBL/GenBank/DDBJ databases">
        <title>Aphanomyces genome sequencing and annotation.</title>
        <authorList>
            <person name="Minardi D."/>
            <person name="Oidtmann B."/>
            <person name="Van Der Giezen M."/>
            <person name="Studholme D.J."/>
        </authorList>
    </citation>
    <scope>NUCLEOTIDE SEQUENCE [LARGE SCALE GENOMIC DNA]</scope>
    <source>
        <strain evidence="8 9">Si</strain>
    </source>
</reference>
<name>A0A3R6VZ90_APHAT</name>
<feature type="active site" description="Glycyl thioester intermediate" evidence="6">
    <location>
        <position position="663"/>
    </location>
</feature>
<evidence type="ECO:0000259" key="7">
    <source>
        <dbReference type="PROSITE" id="PS50237"/>
    </source>
</evidence>
<feature type="domain" description="HECT" evidence="7">
    <location>
        <begin position="605"/>
        <end position="696"/>
    </location>
</feature>
<evidence type="ECO:0000313" key="8">
    <source>
        <dbReference type="EMBL" id="RHY44532.1"/>
    </source>
</evidence>
<dbReference type="InterPro" id="IPR050409">
    <property type="entry name" value="E3_ubiq-protein_ligase"/>
</dbReference>
<dbReference type="PANTHER" id="PTHR11254:SF440">
    <property type="entry name" value="E3 UBIQUITIN-PROTEIN LIGASE NEDD-4"/>
    <property type="match status" value="1"/>
</dbReference>
<dbReference type="AlphaFoldDB" id="A0A3R6VZ90"/>
<organism evidence="8 9">
    <name type="scientific">Aphanomyces astaci</name>
    <name type="common">Crayfish plague agent</name>
    <dbReference type="NCBI Taxonomy" id="112090"/>
    <lineage>
        <taxon>Eukaryota</taxon>
        <taxon>Sar</taxon>
        <taxon>Stramenopiles</taxon>
        <taxon>Oomycota</taxon>
        <taxon>Saprolegniomycetes</taxon>
        <taxon>Saprolegniales</taxon>
        <taxon>Verrucalvaceae</taxon>
        <taxon>Aphanomyces</taxon>
    </lineage>
</organism>
<proteinExistence type="predicted"/>
<evidence type="ECO:0000313" key="9">
    <source>
        <dbReference type="Proteomes" id="UP000283543"/>
    </source>
</evidence>
<evidence type="ECO:0000256" key="3">
    <source>
        <dbReference type="ARBA" id="ARBA00012485"/>
    </source>
</evidence>
<dbReference type="GO" id="GO:0016567">
    <property type="term" value="P:protein ubiquitination"/>
    <property type="evidence" value="ECO:0007669"/>
    <property type="project" value="TreeGrafter"/>
</dbReference>
<evidence type="ECO:0000256" key="1">
    <source>
        <dbReference type="ARBA" id="ARBA00000885"/>
    </source>
</evidence>
<dbReference type="GO" id="GO:0005737">
    <property type="term" value="C:cytoplasm"/>
    <property type="evidence" value="ECO:0007669"/>
    <property type="project" value="TreeGrafter"/>
</dbReference>
<dbReference type="VEuPathDB" id="FungiDB:H257_07811"/>
<sequence length="696" mass="76734">MPWGHGNRIVNGVKEYVDRFLLHPPCFVLLDLRLCHQCYLFFLSVLELVVLQASPLVMEAPTANAMGKMYHFMEKLDLDTERAAITDILTRHLPDKRIRARFEVATVDSFQSLLTAYHVKVLHFSGHGVGSQHELCFENGHGLTHKISRGDLHSLLTSSSNTSLQVVFVSSCHSEPVARVFEAAGVPHVIAVHSDSRIVDASARDFAKHFYLSLFAGKTVAASFQNAITAIKLSASTNSHRACCCSFLDCIYLGAYVRSHLHLKTCKWWLGGGIHAKHSPTDCCCKPGVKLPHDESSKFLLVGTHADHRVVVFPSMARGSFVDLTPPCPSNIPAMSKQVVSLHGKIFVGRHVETYRLVRSIWCGHVTSSLALAAAHYILQRRVCPDGVFYVDLEGLELSAVRYEMWDLLRNSICALYAVSAAPLRAILFDPYAIARSVGLSTGDSESSSDAEVFAELGYVEISACSSNTNVSPTLWPPLLQLSDESFSVKYAWFLSQLADLVVPFNELHLTRQSHRGDDFLNDVMHTLLALEGSELCAIVRVEFQDEIGRDAGGLQRECVESLALTFAVTEDIGSGKLNVVELVEGGVDVEVTDANKHDYVQRMIVADLSLEDRAKFLQYTTGSPRVPVQGFSGLTSYDGRICHFSIRGVTYTQGKYPVVHTCFNRIDLPAYPSKAALEEAIAMLLLTDATGFTLN</sequence>
<evidence type="ECO:0000256" key="4">
    <source>
        <dbReference type="ARBA" id="ARBA00022679"/>
    </source>
</evidence>
<comment type="caution">
    <text evidence="8">The sequence shown here is derived from an EMBL/GenBank/DDBJ whole genome shotgun (WGS) entry which is preliminary data.</text>
</comment>
<evidence type="ECO:0000256" key="2">
    <source>
        <dbReference type="ARBA" id="ARBA00004906"/>
    </source>
</evidence>
<protein>
    <recommendedName>
        <fullName evidence="3">HECT-type E3 ubiquitin transferase</fullName>
        <ecNumber evidence="3">2.3.2.26</ecNumber>
    </recommendedName>
</protein>
<dbReference type="SUPFAM" id="SSF56204">
    <property type="entry name" value="Hect, E3 ligase catalytic domain"/>
    <property type="match status" value="1"/>
</dbReference>
<comment type="catalytic activity">
    <reaction evidence="1">
        <text>S-ubiquitinyl-[E2 ubiquitin-conjugating enzyme]-L-cysteine + [acceptor protein]-L-lysine = [E2 ubiquitin-conjugating enzyme]-L-cysteine + N(6)-ubiquitinyl-[acceptor protein]-L-lysine.</text>
        <dbReference type="EC" id="2.3.2.26"/>
    </reaction>
</comment>
<accession>A0A3R6VZ90</accession>
<dbReference type="GO" id="GO:0061630">
    <property type="term" value="F:ubiquitin protein ligase activity"/>
    <property type="evidence" value="ECO:0007669"/>
    <property type="project" value="UniProtKB-EC"/>
</dbReference>
<gene>
    <name evidence="8" type="ORF">DYB34_004354</name>
</gene>
<keyword evidence="5 6" id="KW-0833">Ubl conjugation pathway</keyword>
<dbReference type="PROSITE" id="PS50237">
    <property type="entry name" value="HECT"/>
    <property type="match status" value="1"/>
</dbReference>
<dbReference type="Gene3D" id="3.30.2410.10">
    <property type="entry name" value="Hect, E3 ligase catalytic domain"/>
    <property type="match status" value="1"/>
</dbReference>
<dbReference type="InterPro" id="IPR000569">
    <property type="entry name" value="HECT_dom"/>
</dbReference>
<dbReference type="EC" id="2.3.2.26" evidence="3"/>
<dbReference type="SMART" id="SM00119">
    <property type="entry name" value="HECTc"/>
    <property type="match status" value="1"/>
</dbReference>
<dbReference type="Gene3D" id="3.90.1750.10">
    <property type="entry name" value="Hect, E3 ligase catalytic domains"/>
    <property type="match status" value="1"/>
</dbReference>
<dbReference type="GO" id="GO:0006511">
    <property type="term" value="P:ubiquitin-dependent protein catabolic process"/>
    <property type="evidence" value="ECO:0007669"/>
    <property type="project" value="TreeGrafter"/>
</dbReference>
<dbReference type="EMBL" id="QUTB01007806">
    <property type="protein sequence ID" value="RHY44532.1"/>
    <property type="molecule type" value="Genomic_DNA"/>
</dbReference>
<evidence type="ECO:0000256" key="6">
    <source>
        <dbReference type="PROSITE-ProRule" id="PRU00104"/>
    </source>
</evidence>
<comment type="pathway">
    <text evidence="2">Protein modification; protein ubiquitination.</text>
</comment>
<dbReference type="InterPro" id="IPR024983">
    <property type="entry name" value="CHAT_dom"/>
</dbReference>
<evidence type="ECO:0000256" key="5">
    <source>
        <dbReference type="ARBA" id="ARBA00022786"/>
    </source>
</evidence>
<dbReference type="Proteomes" id="UP000283543">
    <property type="component" value="Unassembled WGS sequence"/>
</dbReference>